<name>A0A6J5D4V9_9BURK</name>
<dbReference type="Proteomes" id="UP000494330">
    <property type="component" value="Unassembled WGS sequence"/>
</dbReference>
<dbReference type="EMBL" id="CABVQD010000001">
    <property type="protein sequence ID" value="VWB18049.1"/>
    <property type="molecule type" value="Genomic_DNA"/>
</dbReference>
<gene>
    <name evidence="1" type="ORF">BPA30113_00553</name>
</gene>
<proteinExistence type="predicted"/>
<dbReference type="InterPro" id="IPR021087">
    <property type="entry name" value="Uncharacterised_PixA/AidA"/>
</dbReference>
<protein>
    <submittedName>
        <fullName evidence="1">DNA-directed RNA polymerase subunit beta</fullName>
    </submittedName>
</protein>
<reference evidence="1 2" key="1">
    <citation type="submission" date="2019-09" db="EMBL/GenBank/DDBJ databases">
        <authorList>
            <person name="Depoorter E."/>
        </authorList>
    </citation>
    <scope>NUCLEOTIDE SEQUENCE [LARGE SCALE GENOMIC DNA]</scope>
    <source>
        <strain evidence="1">LMG 30113</strain>
    </source>
</reference>
<dbReference type="RefSeq" id="WP_034196717.1">
    <property type="nucleotide sequence ID" value="NZ_CABVQD010000001.1"/>
</dbReference>
<dbReference type="GO" id="GO:0000428">
    <property type="term" value="C:DNA-directed RNA polymerase complex"/>
    <property type="evidence" value="ECO:0007669"/>
    <property type="project" value="UniProtKB-KW"/>
</dbReference>
<accession>A0A6J5D4V9</accession>
<dbReference type="Gene3D" id="2.60.40.3910">
    <property type="entry name" value="Inclusion body protein"/>
    <property type="match status" value="1"/>
</dbReference>
<evidence type="ECO:0000313" key="2">
    <source>
        <dbReference type="Proteomes" id="UP000494330"/>
    </source>
</evidence>
<dbReference type="InterPro" id="IPR038712">
    <property type="entry name" value="PixA-like_sf"/>
</dbReference>
<organism evidence="1 2">
    <name type="scientific">Burkholderia paludis</name>
    <dbReference type="NCBI Taxonomy" id="1506587"/>
    <lineage>
        <taxon>Bacteria</taxon>
        <taxon>Pseudomonadati</taxon>
        <taxon>Pseudomonadota</taxon>
        <taxon>Betaproteobacteria</taxon>
        <taxon>Burkholderiales</taxon>
        <taxon>Burkholderiaceae</taxon>
        <taxon>Burkholderia</taxon>
        <taxon>Burkholderia cepacia complex</taxon>
    </lineage>
</organism>
<evidence type="ECO:0000313" key="1">
    <source>
        <dbReference type="EMBL" id="VWB18049.1"/>
    </source>
</evidence>
<dbReference type="AlphaFoldDB" id="A0A6J5D4V9"/>
<dbReference type="Pfam" id="PF12306">
    <property type="entry name" value="PixA"/>
    <property type="match status" value="1"/>
</dbReference>
<keyword evidence="1" id="KW-0240">DNA-directed RNA polymerase</keyword>
<keyword evidence="2" id="KW-1185">Reference proteome</keyword>
<sequence length="184" mass="19975">MEVDPNNINIEKVAQSIHILAIIDTNYVKKFYPNPSKSASHPTGISSNAVFMVNSQLTGVSSAEGSGKLNLRLQVGDKVSLMGTSLSDNSEDSALIYNVQHFSGDQVFNKFATHTIEQTGASSADETPDIIASAAQSRVFQSFNSIAKSSGSESLATVFALYTREPNSKKLFGYFYWTWQAYAA</sequence>
<keyword evidence="1" id="KW-0804">Transcription</keyword>